<reference evidence="14 15" key="1">
    <citation type="submission" date="2021-08" db="EMBL/GenBank/DDBJ databases">
        <title>Comparative Genomics Analysis of the Genus Qipengyuania Reveals Extensive Genetic Diversity and Metabolic Versatility, Including the Description of Fifteen Novel Species.</title>
        <authorList>
            <person name="Liu Y."/>
        </authorList>
    </citation>
    <scope>NUCLEOTIDE SEQUENCE [LARGE SCALE GENOMIC DNA]</scope>
    <source>
        <strain evidence="14 15">GH25</strain>
    </source>
</reference>
<dbReference type="SUPFAM" id="SSF55083">
    <property type="entry name" value="6-hydroxymethyl-7,8-dihydropterin pyrophosphokinase, HPPK"/>
    <property type="match status" value="1"/>
</dbReference>
<dbReference type="GO" id="GO:0003848">
    <property type="term" value="F:2-amino-4-hydroxy-6-hydroxymethyldihydropteridine diphosphokinase activity"/>
    <property type="evidence" value="ECO:0007669"/>
    <property type="project" value="UniProtKB-EC"/>
</dbReference>
<dbReference type="EMBL" id="JAIGNQ010000001">
    <property type="protein sequence ID" value="MBX7487770.1"/>
    <property type="molecule type" value="Genomic_DNA"/>
</dbReference>
<feature type="domain" description="7,8-dihydro-6-hydroxymethylpterin-pyrophosphokinase" evidence="13">
    <location>
        <begin position="10"/>
        <end position="140"/>
    </location>
</feature>
<evidence type="ECO:0000256" key="1">
    <source>
        <dbReference type="ARBA" id="ARBA00005051"/>
    </source>
</evidence>
<keyword evidence="9" id="KW-0289">Folate biosynthesis</keyword>
<dbReference type="Gene3D" id="3.30.70.560">
    <property type="entry name" value="7,8-Dihydro-6-hydroxymethylpterin-pyrophosphokinase HPPK"/>
    <property type="match status" value="1"/>
</dbReference>
<dbReference type="RefSeq" id="WP_196847645.1">
    <property type="nucleotide sequence ID" value="NZ_JAIGNQ010000001.1"/>
</dbReference>
<evidence type="ECO:0000256" key="12">
    <source>
        <dbReference type="ARBA" id="ARBA00033413"/>
    </source>
</evidence>
<comment type="function">
    <text evidence="10">Catalyzes the transfer of pyrophosphate from adenosine triphosphate (ATP) to 6-hydroxymethyl-7,8-dihydropterin, an enzymatic step in folate biosynthesis pathway.</text>
</comment>
<evidence type="ECO:0000259" key="13">
    <source>
        <dbReference type="Pfam" id="PF01288"/>
    </source>
</evidence>
<keyword evidence="5 14" id="KW-0808">Transferase</keyword>
<comment type="similarity">
    <text evidence="2">Belongs to the HPPK family.</text>
</comment>
<sequence length="161" mass="18072">MEASKHRYLIALGSNRRAPQIGAPRAVLDAAVAELAEEGWEVEAVSSWVDSAPIGPSQRQYANGAVVISGDLDPTETLEHLQSIEEKFGRERRGQRWRARTLDLDIVLWSGGAWHSTTLSIPHPLFREREFVLRPAAEIAADWRDPVSGHTLRQLARRSFR</sequence>
<dbReference type="Proteomes" id="UP000776651">
    <property type="component" value="Unassembled WGS sequence"/>
</dbReference>
<dbReference type="InterPro" id="IPR000550">
    <property type="entry name" value="Hppk"/>
</dbReference>
<dbReference type="CDD" id="cd00483">
    <property type="entry name" value="HPPK"/>
    <property type="match status" value="1"/>
</dbReference>
<dbReference type="NCBIfam" id="TIGR01498">
    <property type="entry name" value="folK"/>
    <property type="match status" value="1"/>
</dbReference>
<proteinExistence type="inferred from homology"/>
<accession>A0ABS7JCL7</accession>
<dbReference type="EC" id="2.7.6.3" evidence="3"/>
<dbReference type="Pfam" id="PF01288">
    <property type="entry name" value="HPPK"/>
    <property type="match status" value="1"/>
</dbReference>
<keyword evidence="15" id="KW-1185">Reference proteome</keyword>
<keyword evidence="6" id="KW-0547">Nucleotide-binding</keyword>
<evidence type="ECO:0000256" key="2">
    <source>
        <dbReference type="ARBA" id="ARBA00005810"/>
    </source>
</evidence>
<evidence type="ECO:0000256" key="9">
    <source>
        <dbReference type="ARBA" id="ARBA00022909"/>
    </source>
</evidence>
<organism evidence="14 15">
    <name type="scientific">Qipengyuania pacifica</name>
    <dbReference type="NCBI Taxonomy" id="2860199"/>
    <lineage>
        <taxon>Bacteria</taxon>
        <taxon>Pseudomonadati</taxon>
        <taxon>Pseudomonadota</taxon>
        <taxon>Alphaproteobacteria</taxon>
        <taxon>Sphingomonadales</taxon>
        <taxon>Erythrobacteraceae</taxon>
        <taxon>Qipengyuania</taxon>
    </lineage>
</organism>
<evidence type="ECO:0000256" key="8">
    <source>
        <dbReference type="ARBA" id="ARBA00022840"/>
    </source>
</evidence>
<evidence type="ECO:0000256" key="11">
    <source>
        <dbReference type="ARBA" id="ARBA00029766"/>
    </source>
</evidence>
<gene>
    <name evidence="14" type="primary">folK</name>
    <name evidence="14" type="ORF">K3177_04510</name>
</gene>
<evidence type="ECO:0000256" key="7">
    <source>
        <dbReference type="ARBA" id="ARBA00022777"/>
    </source>
</evidence>
<evidence type="ECO:0000256" key="3">
    <source>
        <dbReference type="ARBA" id="ARBA00013253"/>
    </source>
</evidence>
<protein>
    <recommendedName>
        <fullName evidence="4">2-amino-4-hydroxy-6-hydroxymethyldihydropteridine pyrophosphokinase</fullName>
        <ecNumber evidence="3">2.7.6.3</ecNumber>
    </recommendedName>
    <alternativeName>
        <fullName evidence="11">6-hydroxymethyl-7,8-dihydropterin pyrophosphokinase</fullName>
    </alternativeName>
    <alternativeName>
        <fullName evidence="12">7,8-dihydro-6-hydroxymethylpterin-pyrophosphokinase</fullName>
    </alternativeName>
</protein>
<dbReference type="InterPro" id="IPR035907">
    <property type="entry name" value="Hppk_sf"/>
</dbReference>
<evidence type="ECO:0000256" key="4">
    <source>
        <dbReference type="ARBA" id="ARBA00016218"/>
    </source>
</evidence>
<keyword evidence="8" id="KW-0067">ATP-binding</keyword>
<evidence type="ECO:0000256" key="5">
    <source>
        <dbReference type="ARBA" id="ARBA00022679"/>
    </source>
</evidence>
<comment type="caution">
    <text evidence="14">The sequence shown here is derived from an EMBL/GenBank/DDBJ whole genome shotgun (WGS) entry which is preliminary data.</text>
</comment>
<comment type="pathway">
    <text evidence="1">Cofactor biosynthesis; tetrahydrofolate biosynthesis; 2-amino-4-hydroxy-6-hydroxymethyl-7,8-dihydropteridine diphosphate from 7,8-dihydroneopterin triphosphate: step 4/4.</text>
</comment>
<keyword evidence="7" id="KW-0418">Kinase</keyword>
<evidence type="ECO:0000313" key="14">
    <source>
        <dbReference type="EMBL" id="MBX7487770.1"/>
    </source>
</evidence>
<name>A0ABS7JCL7_9SPHN</name>
<evidence type="ECO:0000256" key="10">
    <source>
        <dbReference type="ARBA" id="ARBA00029409"/>
    </source>
</evidence>
<dbReference type="PANTHER" id="PTHR43071">
    <property type="entry name" value="2-AMINO-4-HYDROXY-6-HYDROXYMETHYLDIHYDROPTERIDINE PYROPHOSPHOKINASE"/>
    <property type="match status" value="1"/>
</dbReference>
<evidence type="ECO:0000313" key="15">
    <source>
        <dbReference type="Proteomes" id="UP000776651"/>
    </source>
</evidence>
<evidence type="ECO:0000256" key="6">
    <source>
        <dbReference type="ARBA" id="ARBA00022741"/>
    </source>
</evidence>
<dbReference type="PANTHER" id="PTHR43071:SF1">
    <property type="entry name" value="2-AMINO-4-HYDROXY-6-HYDROXYMETHYLDIHYDROPTERIDINE PYROPHOSPHOKINASE"/>
    <property type="match status" value="1"/>
</dbReference>